<dbReference type="EC" id="1.17.99.9" evidence="12"/>
<dbReference type="Proteomes" id="UP001197214">
    <property type="component" value="Unassembled WGS sequence"/>
</dbReference>
<evidence type="ECO:0000256" key="4">
    <source>
        <dbReference type="ARBA" id="ARBA00022723"/>
    </source>
</evidence>
<feature type="transmembrane region" description="Helical" evidence="12">
    <location>
        <begin position="367"/>
        <end position="384"/>
    </location>
</feature>
<comment type="caution">
    <text evidence="13">The sequence shown here is derived from an EMBL/GenBank/DDBJ whole genome shotgun (WGS) entry which is preliminary data.</text>
</comment>
<evidence type="ECO:0000256" key="12">
    <source>
        <dbReference type="HAMAP-Rule" id="MF_01665"/>
    </source>
</evidence>
<comment type="cofactor">
    <cofactor evidence="1 12">
        <name>heme b</name>
        <dbReference type="ChEBI" id="CHEBI:60344"/>
    </cofactor>
</comment>
<feature type="binding site" description="axial binding residue" evidence="12">
    <location>
        <position position="365"/>
    </location>
    <ligand>
        <name>heme</name>
        <dbReference type="ChEBI" id="CHEBI:30413"/>
    </ligand>
    <ligandPart>
        <name>Fe</name>
        <dbReference type="ChEBI" id="CHEBI:18248"/>
    </ligandPart>
</feature>
<comment type="similarity">
    <text evidence="12">Belongs to the COX15/CtaA family. Type 2 subfamily.</text>
</comment>
<keyword evidence="12" id="KW-1003">Cell membrane</keyword>
<dbReference type="EMBL" id="JAHWZX010000002">
    <property type="protein sequence ID" value="MBW4329866.1"/>
    <property type="molecule type" value="Genomic_DNA"/>
</dbReference>
<sequence>MTTVAIGALQNRDNITYDACRCDFRAAPHPVWHARSARGRACIVLQPTRDPVSARPLALANWLFVVAALIVAMVVVGGVTRLTESGLSITQWDPVSGIVPPLTHNQWRAEFAHYRQIDQYAAVHAGMTLAQFKGIFFWEYSHRLLGRVIGMAFFLPLAWFWVRGVIPHGYKWRLVALLALGGLQGAFGWLMVRSGLQPGMIEVSHYWLAIHLITALFTMAGIVWTALDLRLLNRAHLAQPARLTAAGAFTGFVLFVQLVYGAFMAGLRAGLVTDQWPLMNGHFFPTREFAARGFFDAIFNDPYVVHWIHRWWAWVVVAALVWLARKVRALDRRASIAIHTAFGIQIVLGIATVMTGVPIWLAALHQLVGALLVVAVTWGAHAIGTKRQAV</sequence>
<comment type="subcellular location">
    <subcellularLocation>
        <location evidence="12">Cell membrane</location>
        <topology evidence="12">Multi-pass membrane protein</topology>
    </subcellularLocation>
    <subcellularLocation>
        <location evidence="2">Membrane</location>
        <topology evidence="2">Multi-pass membrane protein</topology>
    </subcellularLocation>
</comment>
<comment type="pathway">
    <text evidence="10 12">Porphyrin-containing compound metabolism; heme A biosynthesis; heme A from heme O: step 1/1.</text>
</comment>
<keyword evidence="4 12" id="KW-0479">Metal-binding</keyword>
<dbReference type="InterPro" id="IPR003780">
    <property type="entry name" value="COX15/CtaA_fam"/>
</dbReference>
<feature type="transmembrane region" description="Helical" evidence="12">
    <location>
        <begin position="174"/>
        <end position="192"/>
    </location>
</feature>
<feature type="transmembrane region" description="Helical" evidence="12">
    <location>
        <begin position="248"/>
        <end position="271"/>
    </location>
</feature>
<evidence type="ECO:0000256" key="5">
    <source>
        <dbReference type="ARBA" id="ARBA00022989"/>
    </source>
</evidence>
<protein>
    <recommendedName>
        <fullName evidence="12">Heme A synthase</fullName>
        <shortName evidence="12">HAS</shortName>
        <ecNumber evidence="12">1.17.99.9</ecNumber>
    </recommendedName>
    <alternativeName>
        <fullName evidence="12">Cytochrome aa3-controlling protein</fullName>
    </alternativeName>
</protein>
<evidence type="ECO:0000313" key="14">
    <source>
        <dbReference type="Proteomes" id="UP001197214"/>
    </source>
</evidence>
<feature type="binding site" description="axial binding residue" evidence="12">
    <location>
        <position position="309"/>
    </location>
    <ligand>
        <name>heme</name>
        <dbReference type="ChEBI" id="CHEBI:30413"/>
    </ligand>
    <ligandPart>
        <name>Fe</name>
        <dbReference type="ChEBI" id="CHEBI:18248"/>
    </ligandPart>
</feature>
<feature type="transmembrane region" description="Helical" evidence="12">
    <location>
        <begin position="59"/>
        <end position="79"/>
    </location>
</feature>
<evidence type="ECO:0000256" key="8">
    <source>
        <dbReference type="ARBA" id="ARBA00023133"/>
    </source>
</evidence>
<dbReference type="HAMAP" id="MF_01665">
    <property type="entry name" value="HemeA_synth_type2"/>
    <property type="match status" value="1"/>
</dbReference>
<keyword evidence="8 12" id="KW-0350">Heme biosynthesis</keyword>
<keyword evidence="14" id="KW-1185">Reference proteome</keyword>
<evidence type="ECO:0000256" key="7">
    <source>
        <dbReference type="ARBA" id="ARBA00023004"/>
    </source>
</evidence>
<accession>A0ABS6XKG3</accession>
<evidence type="ECO:0000256" key="11">
    <source>
        <dbReference type="ARBA" id="ARBA00048044"/>
    </source>
</evidence>
<dbReference type="InterPro" id="IPR023754">
    <property type="entry name" value="HemeA_Synthase_type2"/>
</dbReference>
<reference evidence="13 14" key="1">
    <citation type="submission" date="2021-07" db="EMBL/GenBank/DDBJ databases">
        <title>Stakelama flava sp. nov., a novel endophytic bacterium isolated from branch of Kandelia candel.</title>
        <authorList>
            <person name="Tuo L."/>
        </authorList>
    </citation>
    <scope>NUCLEOTIDE SEQUENCE [LARGE SCALE GENOMIC DNA]</scope>
    <source>
        <strain evidence="13 14">CBK3Z-3</strain>
    </source>
</reference>
<evidence type="ECO:0000256" key="2">
    <source>
        <dbReference type="ARBA" id="ARBA00004141"/>
    </source>
</evidence>
<name>A0ABS6XKG3_9SPHN</name>
<comment type="catalytic activity">
    <reaction evidence="11">
        <text>Fe(II)-heme o + 2 A + H2O = Fe(II)-heme a + 2 AH2</text>
        <dbReference type="Rhea" id="RHEA:63388"/>
        <dbReference type="ChEBI" id="CHEBI:13193"/>
        <dbReference type="ChEBI" id="CHEBI:15377"/>
        <dbReference type="ChEBI" id="CHEBI:17499"/>
        <dbReference type="ChEBI" id="CHEBI:60530"/>
        <dbReference type="ChEBI" id="CHEBI:61715"/>
        <dbReference type="EC" id="1.17.99.9"/>
    </reaction>
    <physiologicalReaction direction="left-to-right" evidence="11">
        <dbReference type="Rhea" id="RHEA:63389"/>
    </physiologicalReaction>
</comment>
<evidence type="ECO:0000256" key="9">
    <source>
        <dbReference type="ARBA" id="ARBA00023136"/>
    </source>
</evidence>
<feature type="transmembrane region" description="Helical" evidence="12">
    <location>
        <begin position="307"/>
        <end position="324"/>
    </location>
</feature>
<keyword evidence="3 12" id="KW-0812">Transmembrane</keyword>
<evidence type="ECO:0000313" key="13">
    <source>
        <dbReference type="EMBL" id="MBW4329866.1"/>
    </source>
</evidence>
<keyword evidence="9 12" id="KW-0472">Membrane</keyword>
<proteinExistence type="inferred from homology"/>
<gene>
    <name evidence="12" type="primary">ctaA</name>
    <name evidence="13" type="ORF">KY084_03125</name>
</gene>
<evidence type="ECO:0000256" key="10">
    <source>
        <dbReference type="ARBA" id="ARBA00044501"/>
    </source>
</evidence>
<comment type="function">
    <text evidence="12">Catalyzes the conversion of heme O to heme A by two successive hydroxylations of the methyl group at C8. The first hydroxylation forms heme I, the second hydroxylation results in an unstable dihydroxymethyl group, which spontaneously dehydrates, resulting in the formyl group of heme A.</text>
</comment>
<feature type="transmembrane region" description="Helical" evidence="12">
    <location>
        <begin position="336"/>
        <end position="361"/>
    </location>
</feature>
<dbReference type="PANTHER" id="PTHR23289">
    <property type="entry name" value="CYTOCHROME C OXIDASE ASSEMBLY PROTEIN COX15"/>
    <property type="match status" value="1"/>
</dbReference>
<keyword evidence="5 12" id="KW-1133">Transmembrane helix</keyword>
<evidence type="ECO:0000256" key="6">
    <source>
        <dbReference type="ARBA" id="ARBA00023002"/>
    </source>
</evidence>
<evidence type="ECO:0000256" key="1">
    <source>
        <dbReference type="ARBA" id="ARBA00001970"/>
    </source>
</evidence>
<keyword evidence="6 12" id="KW-0560">Oxidoreductase</keyword>
<feature type="transmembrane region" description="Helical" evidence="12">
    <location>
        <begin position="204"/>
        <end position="227"/>
    </location>
</feature>
<keyword evidence="7 12" id="KW-0408">Iron</keyword>
<dbReference type="Pfam" id="PF02628">
    <property type="entry name" value="COX15-CtaA"/>
    <property type="match status" value="1"/>
</dbReference>
<organism evidence="13 14">
    <name type="scientific">Stakelama flava</name>
    <dbReference type="NCBI Taxonomy" id="2860338"/>
    <lineage>
        <taxon>Bacteria</taxon>
        <taxon>Pseudomonadati</taxon>
        <taxon>Pseudomonadota</taxon>
        <taxon>Alphaproteobacteria</taxon>
        <taxon>Sphingomonadales</taxon>
        <taxon>Sphingomonadaceae</taxon>
        <taxon>Stakelama</taxon>
    </lineage>
</organism>
<comment type="subunit">
    <text evidence="12">Interacts with CtaB.</text>
</comment>
<feature type="transmembrane region" description="Helical" evidence="12">
    <location>
        <begin position="144"/>
        <end position="162"/>
    </location>
</feature>
<dbReference type="PANTHER" id="PTHR23289:SF2">
    <property type="entry name" value="CYTOCHROME C OXIDASE ASSEMBLY PROTEIN COX15 HOMOLOG"/>
    <property type="match status" value="1"/>
</dbReference>
<evidence type="ECO:0000256" key="3">
    <source>
        <dbReference type="ARBA" id="ARBA00022692"/>
    </source>
</evidence>